<keyword evidence="6" id="KW-1185">Reference proteome</keyword>
<dbReference type="Proteomes" id="UP000295438">
    <property type="component" value="Unassembled WGS sequence"/>
</dbReference>
<dbReference type="AlphaFoldDB" id="A0A4R5USG0"/>
<evidence type="ECO:0000313" key="6">
    <source>
        <dbReference type="Proteomes" id="UP000295438"/>
    </source>
</evidence>
<organism evidence="5 6">
    <name type="scientific">Algoriphagus formosus</name>
    <dbReference type="NCBI Taxonomy" id="2007308"/>
    <lineage>
        <taxon>Bacteria</taxon>
        <taxon>Pseudomonadati</taxon>
        <taxon>Bacteroidota</taxon>
        <taxon>Cytophagia</taxon>
        <taxon>Cytophagales</taxon>
        <taxon>Cyclobacteriaceae</taxon>
        <taxon>Algoriphagus</taxon>
    </lineage>
</organism>
<reference evidence="5 6" key="1">
    <citation type="submission" date="2019-03" db="EMBL/GenBank/DDBJ databases">
        <title>Algoriphagus aquimaris sp. nov., isolated form marine sediment in Pohang, Korea.</title>
        <authorList>
            <person name="Kim J."/>
            <person name="Yoon S.-H."/>
            <person name="Lee S.-S."/>
        </authorList>
    </citation>
    <scope>NUCLEOTIDE SEQUENCE [LARGE SCALE GENOMIC DNA]</scope>
    <source>
        <strain evidence="5 6">F21</strain>
    </source>
</reference>
<evidence type="ECO:0000256" key="1">
    <source>
        <dbReference type="ARBA" id="ARBA00006739"/>
    </source>
</evidence>
<evidence type="ECO:0000256" key="3">
    <source>
        <dbReference type="ARBA" id="ARBA00022679"/>
    </source>
</evidence>
<dbReference type="RefSeq" id="WP_133392064.1">
    <property type="nucleotide sequence ID" value="NZ_SMUW01000037.1"/>
</dbReference>
<name>A0A4R5USG0_9BACT</name>
<sequence length="279" mass="32127">MKKVAVLITCHNRKEKTLLCLDRLFKSIEIFKIYLFEIFLVDDGSTDGTGLAVGVKFPIVSIIKGNGNLFWNQGMRLAWQIASETRDFDFYLWLNDDSYLDQDGLIKIFDAYRQALIEEQSDVIITAACRSEEGISTFSYGGRSELGPVIPNGKIQKCTYINGNIVLVPKVIFKKIGILSSDYLHGIGDFDYGLRAANAGFKCYTTKDFVATCKLNDKASEWFNPDVPIKIRWKLMHSPLGLNIKDYTKYRKRFWPRQWMFDVLKAYVKMIFPRLYSKL</sequence>
<protein>
    <submittedName>
        <fullName evidence="5">Glycosyltransferase family 2 protein</fullName>
    </submittedName>
</protein>
<accession>A0A4R5USG0</accession>
<dbReference type="GO" id="GO:0016757">
    <property type="term" value="F:glycosyltransferase activity"/>
    <property type="evidence" value="ECO:0007669"/>
    <property type="project" value="UniProtKB-KW"/>
</dbReference>
<evidence type="ECO:0000256" key="2">
    <source>
        <dbReference type="ARBA" id="ARBA00022676"/>
    </source>
</evidence>
<dbReference type="InterPro" id="IPR029044">
    <property type="entry name" value="Nucleotide-diphossugar_trans"/>
</dbReference>
<proteinExistence type="inferred from homology"/>
<feature type="domain" description="Glycosyltransferase 2-like" evidence="4">
    <location>
        <begin position="6"/>
        <end position="113"/>
    </location>
</feature>
<dbReference type="Gene3D" id="3.90.550.10">
    <property type="entry name" value="Spore Coat Polysaccharide Biosynthesis Protein SpsA, Chain A"/>
    <property type="match status" value="1"/>
</dbReference>
<gene>
    <name evidence="5" type="ORF">E1898_18895</name>
</gene>
<keyword evidence="2" id="KW-0328">Glycosyltransferase</keyword>
<dbReference type="PANTHER" id="PTHR43179">
    <property type="entry name" value="RHAMNOSYLTRANSFERASE WBBL"/>
    <property type="match status" value="1"/>
</dbReference>
<comment type="similarity">
    <text evidence="1">Belongs to the glycosyltransferase 2 family.</text>
</comment>
<dbReference type="EMBL" id="SMUW01000037">
    <property type="protein sequence ID" value="TDK42042.1"/>
    <property type="molecule type" value="Genomic_DNA"/>
</dbReference>
<evidence type="ECO:0000313" key="5">
    <source>
        <dbReference type="EMBL" id="TDK42042.1"/>
    </source>
</evidence>
<evidence type="ECO:0000259" key="4">
    <source>
        <dbReference type="Pfam" id="PF00535"/>
    </source>
</evidence>
<dbReference type="SUPFAM" id="SSF53448">
    <property type="entry name" value="Nucleotide-diphospho-sugar transferases"/>
    <property type="match status" value="1"/>
</dbReference>
<keyword evidence="3 5" id="KW-0808">Transferase</keyword>
<dbReference type="Pfam" id="PF00535">
    <property type="entry name" value="Glycos_transf_2"/>
    <property type="match status" value="1"/>
</dbReference>
<dbReference type="InterPro" id="IPR001173">
    <property type="entry name" value="Glyco_trans_2-like"/>
</dbReference>
<dbReference type="PANTHER" id="PTHR43179:SF12">
    <property type="entry name" value="GALACTOFURANOSYLTRANSFERASE GLFT2"/>
    <property type="match status" value="1"/>
</dbReference>
<comment type="caution">
    <text evidence="5">The sequence shown here is derived from an EMBL/GenBank/DDBJ whole genome shotgun (WGS) entry which is preliminary data.</text>
</comment>